<gene>
    <name evidence="2" type="ORF">GCM10010411_83430</name>
</gene>
<name>A0ABN3QQB2_9ACTN</name>
<evidence type="ECO:0000313" key="2">
    <source>
        <dbReference type="EMBL" id="GAA2632450.1"/>
    </source>
</evidence>
<reference evidence="2 3" key="1">
    <citation type="journal article" date="2019" name="Int. J. Syst. Evol. Microbiol.">
        <title>The Global Catalogue of Microorganisms (GCM) 10K type strain sequencing project: providing services to taxonomists for standard genome sequencing and annotation.</title>
        <authorList>
            <consortium name="The Broad Institute Genomics Platform"/>
            <consortium name="The Broad Institute Genome Sequencing Center for Infectious Disease"/>
            <person name="Wu L."/>
            <person name="Ma J."/>
        </authorList>
    </citation>
    <scope>NUCLEOTIDE SEQUENCE [LARGE SCALE GENOMIC DNA]</scope>
    <source>
        <strain evidence="2 3">JCM 6833</strain>
    </source>
</reference>
<feature type="region of interest" description="Disordered" evidence="1">
    <location>
        <begin position="1"/>
        <end position="106"/>
    </location>
</feature>
<organism evidence="2 3">
    <name type="scientific">Actinomadura fulvescens</name>
    <dbReference type="NCBI Taxonomy" id="46160"/>
    <lineage>
        <taxon>Bacteria</taxon>
        <taxon>Bacillati</taxon>
        <taxon>Actinomycetota</taxon>
        <taxon>Actinomycetes</taxon>
        <taxon>Streptosporangiales</taxon>
        <taxon>Thermomonosporaceae</taxon>
        <taxon>Actinomadura</taxon>
    </lineage>
</organism>
<dbReference type="RefSeq" id="WP_344548045.1">
    <property type="nucleotide sequence ID" value="NZ_BAAATD010000017.1"/>
</dbReference>
<accession>A0ABN3QQB2</accession>
<evidence type="ECO:0000256" key="1">
    <source>
        <dbReference type="SAM" id="MobiDB-lite"/>
    </source>
</evidence>
<feature type="compositionally biased region" description="Basic and acidic residues" evidence="1">
    <location>
        <begin position="77"/>
        <end position="89"/>
    </location>
</feature>
<keyword evidence="3" id="KW-1185">Reference proteome</keyword>
<feature type="compositionally biased region" description="Basic and acidic residues" evidence="1">
    <location>
        <begin position="31"/>
        <end position="46"/>
    </location>
</feature>
<evidence type="ECO:0000313" key="3">
    <source>
        <dbReference type="Proteomes" id="UP001501509"/>
    </source>
</evidence>
<sequence>MQLDGVEPGLGRERGGTGVRGGHPVDVALAGRREGPSAGLRLERASATKATAPSVRPRRRRARSGELVELGQPALPDRPKPPFEQRGDQRLLGTEVVVDGGRIHPR</sequence>
<comment type="caution">
    <text evidence="2">The sequence shown here is derived from an EMBL/GenBank/DDBJ whole genome shotgun (WGS) entry which is preliminary data.</text>
</comment>
<proteinExistence type="predicted"/>
<dbReference type="EMBL" id="BAAATD010000017">
    <property type="protein sequence ID" value="GAA2632450.1"/>
    <property type="molecule type" value="Genomic_DNA"/>
</dbReference>
<protein>
    <submittedName>
        <fullName evidence="2">Uncharacterized protein</fullName>
    </submittedName>
</protein>
<dbReference type="Proteomes" id="UP001501509">
    <property type="component" value="Unassembled WGS sequence"/>
</dbReference>